<gene>
    <name evidence="2" type="ORF">SAMN05421823_105198</name>
</gene>
<keyword evidence="1" id="KW-0732">Signal</keyword>
<evidence type="ECO:0000313" key="2">
    <source>
        <dbReference type="EMBL" id="SDL32315.1"/>
    </source>
</evidence>
<sequence length="176" mass="20154">MRSPVTLWHFLLLTLAFTFASASVQAQRALKANIPNDLAQTRVLLLQYKFDDLMATVQGDLEDVDDELRVSYYKQHLASLKELQELFTEQQVTYQVVPAKEYEQYASDFHYVVRYTMACEAADDWSWCDGGFYFTDLGKNLAYDPIGMDKKSFKVLSKEIDQAPPALISIDSDPDE</sequence>
<organism evidence="2 3">
    <name type="scientific">Catalinimonas alkaloidigena</name>
    <dbReference type="NCBI Taxonomy" id="1075417"/>
    <lineage>
        <taxon>Bacteria</taxon>
        <taxon>Pseudomonadati</taxon>
        <taxon>Bacteroidota</taxon>
        <taxon>Cytophagia</taxon>
        <taxon>Cytophagales</taxon>
        <taxon>Catalimonadaceae</taxon>
        <taxon>Catalinimonas</taxon>
    </lineage>
</organism>
<evidence type="ECO:0000313" key="3">
    <source>
        <dbReference type="Proteomes" id="UP000198510"/>
    </source>
</evidence>
<feature type="chain" id="PRO_5011472656" evidence="1">
    <location>
        <begin position="27"/>
        <end position="176"/>
    </location>
</feature>
<proteinExistence type="predicted"/>
<dbReference type="AlphaFoldDB" id="A0A1G9J4T8"/>
<feature type="signal peptide" evidence="1">
    <location>
        <begin position="1"/>
        <end position="26"/>
    </location>
</feature>
<dbReference type="RefSeq" id="WP_089683266.1">
    <property type="nucleotide sequence ID" value="NZ_FNFO01000005.1"/>
</dbReference>
<keyword evidence="3" id="KW-1185">Reference proteome</keyword>
<reference evidence="2 3" key="1">
    <citation type="submission" date="2016-10" db="EMBL/GenBank/DDBJ databases">
        <authorList>
            <person name="de Groot N.N."/>
        </authorList>
    </citation>
    <scope>NUCLEOTIDE SEQUENCE [LARGE SCALE GENOMIC DNA]</scope>
    <source>
        <strain evidence="2 3">DSM 25186</strain>
    </source>
</reference>
<evidence type="ECO:0000256" key="1">
    <source>
        <dbReference type="SAM" id="SignalP"/>
    </source>
</evidence>
<dbReference type="Proteomes" id="UP000198510">
    <property type="component" value="Unassembled WGS sequence"/>
</dbReference>
<name>A0A1G9J4T8_9BACT</name>
<dbReference type="EMBL" id="FNFO01000005">
    <property type="protein sequence ID" value="SDL32315.1"/>
    <property type="molecule type" value="Genomic_DNA"/>
</dbReference>
<accession>A0A1G9J4T8</accession>
<protein>
    <submittedName>
        <fullName evidence="2">Uncharacterized protein</fullName>
    </submittedName>
</protein>